<dbReference type="GO" id="GO:0008270">
    <property type="term" value="F:zinc ion binding"/>
    <property type="evidence" value="ECO:0007669"/>
    <property type="project" value="UniProtKB-KW"/>
</dbReference>
<accession>A0A699Q140</accession>
<keyword evidence="1" id="KW-0862">Zinc</keyword>
<dbReference type="Pfam" id="PF08284">
    <property type="entry name" value="RVP_2"/>
    <property type="match status" value="1"/>
</dbReference>
<comment type="caution">
    <text evidence="3">The sequence shown here is derived from an EMBL/GenBank/DDBJ whole genome shotgun (WGS) entry which is preliminary data.</text>
</comment>
<name>A0A699Q140_TANCI</name>
<dbReference type="InterPro" id="IPR021109">
    <property type="entry name" value="Peptidase_aspartic_dom_sf"/>
</dbReference>
<dbReference type="PANTHER" id="PTHR15503:SF45">
    <property type="entry name" value="RNA-DIRECTED DNA POLYMERASE HOMOLOG"/>
    <property type="match status" value="1"/>
</dbReference>
<dbReference type="PROSITE" id="PS50158">
    <property type="entry name" value="ZF_CCHC"/>
    <property type="match status" value="1"/>
</dbReference>
<protein>
    <recommendedName>
        <fullName evidence="2">CCHC-type domain-containing protein</fullName>
    </recommendedName>
</protein>
<proteinExistence type="predicted"/>
<gene>
    <name evidence="3" type="ORF">Tci_829504</name>
</gene>
<dbReference type="CDD" id="cd00303">
    <property type="entry name" value="retropepsin_like"/>
    <property type="match status" value="1"/>
</dbReference>
<organism evidence="3">
    <name type="scientific">Tanacetum cinerariifolium</name>
    <name type="common">Dalmatian daisy</name>
    <name type="synonym">Chrysanthemum cinerariifolium</name>
    <dbReference type="NCBI Taxonomy" id="118510"/>
    <lineage>
        <taxon>Eukaryota</taxon>
        <taxon>Viridiplantae</taxon>
        <taxon>Streptophyta</taxon>
        <taxon>Embryophyta</taxon>
        <taxon>Tracheophyta</taxon>
        <taxon>Spermatophyta</taxon>
        <taxon>Magnoliopsida</taxon>
        <taxon>eudicotyledons</taxon>
        <taxon>Gunneridae</taxon>
        <taxon>Pentapetalae</taxon>
        <taxon>asterids</taxon>
        <taxon>campanulids</taxon>
        <taxon>Asterales</taxon>
        <taxon>Asteraceae</taxon>
        <taxon>Asteroideae</taxon>
        <taxon>Anthemideae</taxon>
        <taxon>Anthemidinae</taxon>
        <taxon>Tanacetum</taxon>
    </lineage>
</organism>
<dbReference type="SUPFAM" id="SSF50630">
    <property type="entry name" value="Acid proteases"/>
    <property type="match status" value="1"/>
</dbReference>
<keyword evidence="1" id="KW-0863">Zinc-finger</keyword>
<dbReference type="EMBL" id="BKCJ010974022">
    <property type="protein sequence ID" value="GFC57534.1"/>
    <property type="molecule type" value="Genomic_DNA"/>
</dbReference>
<dbReference type="Gene3D" id="2.40.70.10">
    <property type="entry name" value="Acid Proteases"/>
    <property type="match status" value="1"/>
</dbReference>
<sequence length="190" mass="21538">LLNLKVKEYNIVAYTQRFNELALMYLRMVEPERVKCTIKCHKCGKVGHKSRYCKEKNVATGVNAMLIPACYDCGSDRSFVDTRFSSMLDIDLFKIGASYDVELADGRVVSTNTILKGYTLNLVNHVFEIDLISIELGTFDVIIGMDYLVKHDVVIICGERVVRIPYRNKMLIVESDKGVSRLKVISCIKS</sequence>
<dbReference type="InterPro" id="IPR032567">
    <property type="entry name" value="RTL1-rel"/>
</dbReference>
<evidence type="ECO:0000313" key="3">
    <source>
        <dbReference type="EMBL" id="GFC57534.1"/>
    </source>
</evidence>
<dbReference type="AlphaFoldDB" id="A0A699Q140"/>
<reference evidence="3" key="1">
    <citation type="journal article" date="2019" name="Sci. Rep.">
        <title>Draft genome of Tanacetum cinerariifolium, the natural source of mosquito coil.</title>
        <authorList>
            <person name="Yamashiro T."/>
            <person name="Shiraishi A."/>
            <person name="Satake H."/>
            <person name="Nakayama K."/>
        </authorList>
    </citation>
    <scope>NUCLEOTIDE SEQUENCE</scope>
</reference>
<feature type="non-terminal residue" evidence="3">
    <location>
        <position position="1"/>
    </location>
</feature>
<dbReference type="InterPro" id="IPR001878">
    <property type="entry name" value="Znf_CCHC"/>
</dbReference>
<dbReference type="PANTHER" id="PTHR15503">
    <property type="entry name" value="LDOC1 RELATED"/>
    <property type="match status" value="1"/>
</dbReference>
<dbReference type="InterPro" id="IPR036875">
    <property type="entry name" value="Znf_CCHC_sf"/>
</dbReference>
<evidence type="ECO:0000256" key="1">
    <source>
        <dbReference type="PROSITE-ProRule" id="PRU00047"/>
    </source>
</evidence>
<dbReference type="SUPFAM" id="SSF57756">
    <property type="entry name" value="Retrovirus zinc finger-like domains"/>
    <property type="match status" value="1"/>
</dbReference>
<feature type="non-terminal residue" evidence="3">
    <location>
        <position position="190"/>
    </location>
</feature>
<dbReference type="GO" id="GO:0003676">
    <property type="term" value="F:nucleic acid binding"/>
    <property type="evidence" value="ECO:0007669"/>
    <property type="project" value="InterPro"/>
</dbReference>
<feature type="domain" description="CCHC-type" evidence="2">
    <location>
        <begin position="39"/>
        <end position="55"/>
    </location>
</feature>
<evidence type="ECO:0000259" key="2">
    <source>
        <dbReference type="PROSITE" id="PS50158"/>
    </source>
</evidence>
<keyword evidence="1" id="KW-0479">Metal-binding</keyword>